<gene>
    <name evidence="1" type="ORF">B6D06_08480</name>
</gene>
<name>A0A242NUN9_9GAMM</name>
<dbReference type="Proteomes" id="UP000194968">
    <property type="component" value="Unassembled WGS sequence"/>
</dbReference>
<reference evidence="1 2" key="1">
    <citation type="submission" date="2017-03" db="EMBL/GenBank/DDBJ databases">
        <title>Comparative genomics of honeybee gut symbionts reveal geographically distinct and subgroup specific antibiotic resistance.</title>
        <authorList>
            <person name="Ludvigsen J."/>
            <person name="Porcellato D."/>
            <person name="Labee-Lund T.M."/>
            <person name="Amdam G.V."/>
            <person name="Rudi K."/>
        </authorList>
    </citation>
    <scope>NUCLEOTIDE SEQUENCE [LARGE SCALE GENOMIC DNA]</scope>
    <source>
        <strain evidence="1 2">A-4-12</strain>
    </source>
</reference>
<dbReference type="RefSeq" id="WP_086320837.1">
    <property type="nucleotide sequence ID" value="NZ_NASK01000099.1"/>
</dbReference>
<organism evidence="1 2">
    <name type="scientific">Gilliamella apis</name>
    <dbReference type="NCBI Taxonomy" id="1970738"/>
    <lineage>
        <taxon>Bacteria</taxon>
        <taxon>Pseudomonadati</taxon>
        <taxon>Pseudomonadota</taxon>
        <taxon>Gammaproteobacteria</taxon>
        <taxon>Orbales</taxon>
        <taxon>Orbaceae</taxon>
        <taxon>Gilliamella</taxon>
    </lineage>
</organism>
<dbReference type="AlphaFoldDB" id="A0A242NUN9"/>
<proteinExistence type="predicted"/>
<evidence type="ECO:0000313" key="1">
    <source>
        <dbReference type="EMBL" id="OTQ48948.1"/>
    </source>
</evidence>
<evidence type="ECO:0000313" key="2">
    <source>
        <dbReference type="Proteomes" id="UP000194968"/>
    </source>
</evidence>
<comment type="caution">
    <text evidence="1">The sequence shown here is derived from an EMBL/GenBank/DDBJ whole genome shotgun (WGS) entry which is preliminary data.</text>
</comment>
<protein>
    <recommendedName>
        <fullName evidence="3">Nucleoid-associated protein</fullName>
    </recommendedName>
</protein>
<dbReference type="EMBL" id="NASK01000099">
    <property type="protein sequence ID" value="OTQ48948.1"/>
    <property type="molecule type" value="Genomic_DNA"/>
</dbReference>
<sequence length="359" mass="41799">MNIELEKFSIYFLSVGNNLPKEIITDGEIEDNDINNYIKHIINETTTPPKNQKQIKGQYFNFKNMDELVARNLKEIILDLTNKKWKELTASNAKKLLDVEKVVKDEIAQLKHEVRSGCLLQIKCKLNNHPTLFLVKIDDNTFLDNDIMKLKTGLPFKTRMQKVAIITFNDKFAVESLLLSDTNSNISKYWKTDFLIAEPLRDEKTNTSNAFNAINKLLKTSIKKKSSKDYYFIRNQVIIDFRKERFSLSELVDNLKKYEPIDDKLDSDTYEKFITKLEQLPTSDKSSFDTEFDIEPNVVKAKLNNKIMIDNNFELIVKGEVKDLMSKFGTGIDEETNQKYVKIYSDEGYDMFERSTPTK</sequence>
<accession>A0A242NUN9</accession>
<dbReference type="OrthoDB" id="5906213at2"/>
<evidence type="ECO:0008006" key="3">
    <source>
        <dbReference type="Google" id="ProtNLM"/>
    </source>
</evidence>